<dbReference type="InterPro" id="IPR037682">
    <property type="entry name" value="TonB_C"/>
</dbReference>
<gene>
    <name evidence="4" type="ORF">AQPE_3684</name>
</gene>
<dbReference type="InterPro" id="IPR008756">
    <property type="entry name" value="Peptidase_M56"/>
</dbReference>
<dbReference type="EMBL" id="AP018694">
    <property type="protein sequence ID" value="BBE19499.1"/>
    <property type="molecule type" value="Genomic_DNA"/>
</dbReference>
<evidence type="ECO:0000259" key="2">
    <source>
        <dbReference type="Pfam" id="PF03544"/>
    </source>
</evidence>
<dbReference type="PANTHER" id="PTHR34978:SF3">
    <property type="entry name" value="SLR0241 PROTEIN"/>
    <property type="match status" value="1"/>
</dbReference>
<dbReference type="GO" id="GO:0055085">
    <property type="term" value="P:transmembrane transport"/>
    <property type="evidence" value="ECO:0007669"/>
    <property type="project" value="InterPro"/>
</dbReference>
<keyword evidence="5" id="KW-1185">Reference proteome</keyword>
<evidence type="ECO:0000259" key="3">
    <source>
        <dbReference type="Pfam" id="PF05569"/>
    </source>
</evidence>
<dbReference type="KEGG" id="anf:AQPE_3684"/>
<dbReference type="Pfam" id="PF03544">
    <property type="entry name" value="TonB_C"/>
    <property type="match status" value="1"/>
</dbReference>
<keyword evidence="1" id="KW-0472">Membrane</keyword>
<dbReference type="Gene3D" id="3.30.1150.10">
    <property type="match status" value="1"/>
</dbReference>
<feature type="transmembrane region" description="Helical" evidence="1">
    <location>
        <begin position="257"/>
        <end position="275"/>
    </location>
</feature>
<evidence type="ECO:0000313" key="4">
    <source>
        <dbReference type="EMBL" id="BBE19499.1"/>
    </source>
</evidence>
<dbReference type="Pfam" id="PF05569">
    <property type="entry name" value="Peptidase_M56"/>
    <property type="match status" value="1"/>
</dbReference>
<keyword evidence="1" id="KW-0812">Transmembrane</keyword>
<evidence type="ECO:0000256" key="1">
    <source>
        <dbReference type="SAM" id="Phobius"/>
    </source>
</evidence>
<feature type="domain" description="TonB C-terminal" evidence="2">
    <location>
        <begin position="417"/>
        <end position="472"/>
    </location>
</feature>
<proteinExistence type="predicted"/>
<reference evidence="4" key="1">
    <citation type="journal article" date="2020" name="Int. J. Syst. Evol. Microbiol.">
        <title>Aquipluma nitroreducens gen. nov. sp. nov., a novel facultatively anaerobic bacterium isolated from a freshwater lake.</title>
        <authorList>
            <person name="Watanabe M."/>
            <person name="Kojima H."/>
            <person name="Fukui M."/>
        </authorList>
    </citation>
    <scope>NUCLEOTIDE SEQUENCE</scope>
    <source>
        <strain evidence="4">MeG22</strain>
    </source>
</reference>
<organism evidence="4 5">
    <name type="scientific">Aquipluma nitroreducens</name>
    <dbReference type="NCBI Taxonomy" id="2010828"/>
    <lineage>
        <taxon>Bacteria</taxon>
        <taxon>Pseudomonadati</taxon>
        <taxon>Bacteroidota</taxon>
        <taxon>Bacteroidia</taxon>
        <taxon>Marinilabiliales</taxon>
        <taxon>Prolixibacteraceae</taxon>
        <taxon>Aquipluma</taxon>
    </lineage>
</organism>
<dbReference type="PANTHER" id="PTHR34978">
    <property type="entry name" value="POSSIBLE SENSOR-TRANSDUCER PROTEIN BLAR"/>
    <property type="match status" value="1"/>
</dbReference>
<evidence type="ECO:0000313" key="5">
    <source>
        <dbReference type="Proteomes" id="UP001193389"/>
    </source>
</evidence>
<accession>A0A5K7SDD8</accession>
<dbReference type="CDD" id="cd07341">
    <property type="entry name" value="M56_BlaR1_MecR1_like"/>
    <property type="match status" value="1"/>
</dbReference>
<dbReference type="Proteomes" id="UP001193389">
    <property type="component" value="Chromosome"/>
</dbReference>
<feature type="transmembrane region" description="Helical" evidence="1">
    <location>
        <begin position="12"/>
        <end position="33"/>
    </location>
</feature>
<keyword evidence="1" id="KW-1133">Transmembrane helix</keyword>
<dbReference type="InterPro" id="IPR052173">
    <property type="entry name" value="Beta-lactam_resp_regulator"/>
</dbReference>
<feature type="domain" description="Peptidase M56" evidence="3">
    <location>
        <begin position="149"/>
        <end position="248"/>
    </location>
</feature>
<sequence length="479" mass="55242">MRKETFFKLNRALLLSAVVCSAIIPLLYLPQIIQPALQNEWIPRLQNQEIMLAPQYPLGESTQTITVPTEQTKTVIREEFPWIKLIQTIYLAGILILLLILIHGIVSILILFRKAQFRQMDGFRLLIIDHEIPPFSFGRFVIISQSDYDAHRQAILAHEQAHIKLNHFFDLALLETTKMLHWFNPVIYWLIRDMKEIHEFQADECTLNKGIDATQYQILIIQKSVGPQRFALANSFNHCQIKNRIIMMNKSKTSKAWSWKVATFLPLLALLLMAFSKTGGNVSEKENVPIKIMADSGIKQNQNEQTNLSIEIKKDGNYIDNKLCSLEEIVKRAKAWQKTNEEILLLVDSPIPYVRIDEVRETLEKANIYFINQSSSISDEIIYPAGDVTEMAKFTQGKWEEWMNNQLKNIDEGKKYKITYSFIIDKNGKIKDGHIIKASEYPEINAAMEKILTRIPDWNPAKKGGIAVNVLYKEINSKN</sequence>
<feature type="transmembrane region" description="Helical" evidence="1">
    <location>
        <begin position="89"/>
        <end position="112"/>
    </location>
</feature>
<dbReference type="AlphaFoldDB" id="A0A5K7SDD8"/>
<name>A0A5K7SDD8_9BACT</name>
<dbReference type="RefSeq" id="WP_318347737.1">
    <property type="nucleotide sequence ID" value="NZ_AP018694.1"/>
</dbReference>
<protein>
    <submittedName>
        <fullName evidence="4">Regulatory sensor-transducer, BlaR1/MecR1 family</fullName>
    </submittedName>
</protein>